<dbReference type="Proteomes" id="UP000308197">
    <property type="component" value="Unassembled WGS sequence"/>
</dbReference>
<dbReference type="AlphaFoldDB" id="A0A5C3PK14"/>
<gene>
    <name evidence="1" type="ORF">K466DRAFT_456939</name>
</gene>
<reference evidence="1 2" key="1">
    <citation type="journal article" date="2019" name="Nat. Ecol. Evol.">
        <title>Megaphylogeny resolves global patterns of mushroom evolution.</title>
        <authorList>
            <person name="Varga T."/>
            <person name="Krizsan K."/>
            <person name="Foldi C."/>
            <person name="Dima B."/>
            <person name="Sanchez-Garcia M."/>
            <person name="Sanchez-Ramirez S."/>
            <person name="Szollosi G.J."/>
            <person name="Szarkandi J.G."/>
            <person name="Papp V."/>
            <person name="Albert L."/>
            <person name="Andreopoulos W."/>
            <person name="Angelini C."/>
            <person name="Antonin V."/>
            <person name="Barry K.W."/>
            <person name="Bougher N.L."/>
            <person name="Buchanan P."/>
            <person name="Buyck B."/>
            <person name="Bense V."/>
            <person name="Catcheside P."/>
            <person name="Chovatia M."/>
            <person name="Cooper J."/>
            <person name="Damon W."/>
            <person name="Desjardin D."/>
            <person name="Finy P."/>
            <person name="Geml J."/>
            <person name="Haridas S."/>
            <person name="Hughes K."/>
            <person name="Justo A."/>
            <person name="Karasinski D."/>
            <person name="Kautmanova I."/>
            <person name="Kiss B."/>
            <person name="Kocsube S."/>
            <person name="Kotiranta H."/>
            <person name="LaButti K.M."/>
            <person name="Lechner B.E."/>
            <person name="Liimatainen K."/>
            <person name="Lipzen A."/>
            <person name="Lukacs Z."/>
            <person name="Mihaltcheva S."/>
            <person name="Morgado L.N."/>
            <person name="Niskanen T."/>
            <person name="Noordeloos M.E."/>
            <person name="Ohm R.A."/>
            <person name="Ortiz-Santana B."/>
            <person name="Ovrebo C."/>
            <person name="Racz N."/>
            <person name="Riley R."/>
            <person name="Savchenko A."/>
            <person name="Shiryaev A."/>
            <person name="Soop K."/>
            <person name="Spirin V."/>
            <person name="Szebenyi C."/>
            <person name="Tomsovsky M."/>
            <person name="Tulloss R.E."/>
            <person name="Uehling J."/>
            <person name="Grigoriev I.V."/>
            <person name="Vagvolgyi C."/>
            <person name="Papp T."/>
            <person name="Martin F.M."/>
            <person name="Miettinen O."/>
            <person name="Hibbett D.S."/>
            <person name="Nagy L.G."/>
        </authorList>
    </citation>
    <scope>NUCLEOTIDE SEQUENCE [LARGE SCALE GENOMIC DNA]</scope>
    <source>
        <strain evidence="1 2">HHB13444</strain>
    </source>
</reference>
<name>A0A5C3PK14_9APHY</name>
<sequence length="81" mass="9438">SALDAMDLQHQLFPDVSAQTVCHRLCKIGLNERVCRLKLYLSALHIKQWKKWAKEMADRSVEDWEPVLFSDESQFNLFGSD</sequence>
<proteinExistence type="predicted"/>
<dbReference type="Gene3D" id="3.30.420.10">
    <property type="entry name" value="Ribonuclease H-like superfamily/Ribonuclease H"/>
    <property type="match status" value="1"/>
</dbReference>
<keyword evidence="2" id="KW-1185">Reference proteome</keyword>
<organism evidence="1 2">
    <name type="scientific">Polyporus arcularius HHB13444</name>
    <dbReference type="NCBI Taxonomy" id="1314778"/>
    <lineage>
        <taxon>Eukaryota</taxon>
        <taxon>Fungi</taxon>
        <taxon>Dikarya</taxon>
        <taxon>Basidiomycota</taxon>
        <taxon>Agaricomycotina</taxon>
        <taxon>Agaricomycetes</taxon>
        <taxon>Polyporales</taxon>
        <taxon>Polyporaceae</taxon>
        <taxon>Polyporus</taxon>
    </lineage>
</organism>
<evidence type="ECO:0000313" key="2">
    <source>
        <dbReference type="Proteomes" id="UP000308197"/>
    </source>
</evidence>
<dbReference type="GO" id="GO:0003676">
    <property type="term" value="F:nucleic acid binding"/>
    <property type="evidence" value="ECO:0007669"/>
    <property type="project" value="InterPro"/>
</dbReference>
<accession>A0A5C3PK14</accession>
<dbReference type="STRING" id="1314778.A0A5C3PK14"/>
<dbReference type="InterPro" id="IPR036397">
    <property type="entry name" value="RNaseH_sf"/>
</dbReference>
<feature type="non-terminal residue" evidence="1">
    <location>
        <position position="1"/>
    </location>
</feature>
<feature type="non-terminal residue" evidence="1">
    <location>
        <position position="81"/>
    </location>
</feature>
<dbReference type="InParanoid" id="A0A5C3PK14"/>
<dbReference type="EMBL" id="ML211206">
    <property type="protein sequence ID" value="TFK86303.1"/>
    <property type="molecule type" value="Genomic_DNA"/>
</dbReference>
<evidence type="ECO:0008006" key="3">
    <source>
        <dbReference type="Google" id="ProtNLM"/>
    </source>
</evidence>
<evidence type="ECO:0000313" key="1">
    <source>
        <dbReference type="EMBL" id="TFK86303.1"/>
    </source>
</evidence>
<protein>
    <recommendedName>
        <fullName evidence="3">Tc1-like transposase DDE domain-containing protein</fullName>
    </recommendedName>
</protein>